<keyword evidence="3" id="KW-1185">Reference proteome</keyword>
<protein>
    <recommendedName>
        <fullName evidence="1">DUF4371 domain-containing protein</fullName>
    </recommendedName>
</protein>
<feature type="domain" description="DUF4371" evidence="1">
    <location>
        <begin position="267"/>
        <end position="376"/>
    </location>
</feature>
<dbReference type="PANTHER" id="PTHR45749">
    <property type="match status" value="1"/>
</dbReference>
<dbReference type="EMBL" id="CABPRJ010001438">
    <property type="protein sequence ID" value="VVC36887.1"/>
    <property type="molecule type" value="Genomic_DNA"/>
</dbReference>
<dbReference type="Pfam" id="PF14291">
    <property type="entry name" value="DUF4371"/>
    <property type="match status" value="1"/>
</dbReference>
<dbReference type="InterPro" id="IPR025398">
    <property type="entry name" value="DUF4371"/>
</dbReference>
<gene>
    <name evidence="2" type="ORF">CINCED_3A019528</name>
</gene>
<dbReference type="Proteomes" id="UP000325440">
    <property type="component" value="Unassembled WGS sequence"/>
</dbReference>
<evidence type="ECO:0000259" key="1">
    <source>
        <dbReference type="Pfam" id="PF14291"/>
    </source>
</evidence>
<dbReference type="OrthoDB" id="10063284at2759"/>
<reference evidence="2 3" key="1">
    <citation type="submission" date="2019-08" db="EMBL/GenBank/DDBJ databases">
        <authorList>
            <person name="Alioto T."/>
            <person name="Alioto T."/>
            <person name="Gomez Garrido J."/>
        </authorList>
    </citation>
    <scope>NUCLEOTIDE SEQUENCE [LARGE SCALE GENOMIC DNA]</scope>
</reference>
<organism evidence="2 3">
    <name type="scientific">Cinara cedri</name>
    <dbReference type="NCBI Taxonomy" id="506608"/>
    <lineage>
        <taxon>Eukaryota</taxon>
        <taxon>Metazoa</taxon>
        <taxon>Ecdysozoa</taxon>
        <taxon>Arthropoda</taxon>
        <taxon>Hexapoda</taxon>
        <taxon>Insecta</taxon>
        <taxon>Pterygota</taxon>
        <taxon>Neoptera</taxon>
        <taxon>Paraneoptera</taxon>
        <taxon>Hemiptera</taxon>
        <taxon>Sternorrhyncha</taxon>
        <taxon>Aphidomorpha</taxon>
        <taxon>Aphidoidea</taxon>
        <taxon>Aphididae</taxon>
        <taxon>Lachninae</taxon>
        <taxon>Cinara</taxon>
    </lineage>
</organism>
<dbReference type="SUPFAM" id="SSF53098">
    <property type="entry name" value="Ribonuclease H-like"/>
    <property type="match status" value="1"/>
</dbReference>
<evidence type="ECO:0000313" key="3">
    <source>
        <dbReference type="Proteomes" id="UP000325440"/>
    </source>
</evidence>
<dbReference type="AlphaFoldDB" id="A0A5E4N3L3"/>
<name>A0A5E4N3L3_9HEMI</name>
<dbReference type="InterPro" id="IPR012337">
    <property type="entry name" value="RNaseH-like_sf"/>
</dbReference>
<evidence type="ECO:0000313" key="2">
    <source>
        <dbReference type="EMBL" id="VVC36887.1"/>
    </source>
</evidence>
<accession>A0A5E4N3L3</accession>
<sequence length="585" mass="66891">MSKPKGGWEKLKETQKKKKNEADFLKKVNPLTSYFIPKYTNSENTINKEDNIINTSTSDSHNVPSLSNSFTGASSKNNDVIEYSNDPGDWNLTSHNLISYLVEKGPKFFQNINADFSLTKKYYENPKVHRCLNKTAFFYTKPNGDCCNREWLLYSPTKKMVYCYHCILFSKNNIMCDGYNDWRNVQKIFENHAKKGYHVLAISMYLNRTKLSGRIDSELEKQLTETRGYWKNVLRRIIETILFLSGRAQHIAVHGNQGKGHTSYLSKTICNEFIALIANKTRTMIIDQLKKAGYFSISVDSTPDITHMDQLTIILRYVNNEGPVERFITFIHITSHTGANLALCLLNFLKENDINIENCRGQSYDNASNMSGTYTGMQTEIKKCNSLIDFIPCIAHSLNLVGQSAVDCCVEAVSFFGFVQEVYNFFTASTQRWDILKKTLVKNLKNCPVPKSKSVTRWSANSEAVKALFLSYENINEALRKIQNDTLQKQPTRHQASCLSSILGHLETGIMCELWHNILEPFNKCSKSIQSGIIDLYTAIDFIESLKIVLQNIRNQYDEYESNDCCVEAISFFGFVYIGPTTQNY</sequence>
<dbReference type="PANTHER" id="PTHR45749:SF23">
    <property type="entry name" value="ZINC FINGER MYM-TYPE PROTEIN 1-LIKE"/>
    <property type="match status" value="1"/>
</dbReference>
<proteinExistence type="predicted"/>